<keyword evidence="3" id="KW-1185">Reference proteome</keyword>
<feature type="transmembrane region" description="Helical" evidence="1">
    <location>
        <begin position="221"/>
        <end position="238"/>
    </location>
</feature>
<dbReference type="EMBL" id="JAAAIM010000012">
    <property type="protein sequence ID" value="KAG0298241.1"/>
    <property type="molecule type" value="Genomic_DNA"/>
</dbReference>
<feature type="transmembrane region" description="Helical" evidence="1">
    <location>
        <begin position="273"/>
        <end position="295"/>
    </location>
</feature>
<gene>
    <name evidence="2" type="ORF">BGZ96_001207</name>
</gene>
<sequence>MDLSTFLSRYLGLLLICCGFHLTYFQLFRFFAPSIAKDRKRLAWILTFTTAFFVSVIAPFYTWGGMRTIFSSPTLLDTTNAGLLGNNHNHNHINHGGHHVFSAELNSNNAVVPGHNYQGMKNDQPTVVMVDPTLLGVQKEDEKRIAERSRLAITEDASDKVLESPHPALNKRDRQFRLFFDLRHTPADNDGTIALVVFFMAYLFMDITMGLLYYREQVTLLAGWLHHTAYIGITYYAVTQGETFTYAMFLPMEVPTIVVGVGCLDKSLRHDMLYGFTFIIFRILFAFSLTHEVLWNREREMTTTLKTILIFKSLMNLKFLQGWISQQKRLARRRRAEAAAKAFAPTATEANVAANAAGDRKIVSIIAPATTARLGSTTYRMSKHVHREEHRVPVSRVDEVTSTSIESSSRRSVRIRSKGVQENELVDTQPLVDMIAVS</sequence>
<evidence type="ECO:0008006" key="4">
    <source>
        <dbReference type="Google" id="ProtNLM"/>
    </source>
</evidence>
<feature type="transmembrane region" description="Helical" evidence="1">
    <location>
        <begin position="42"/>
        <end position="63"/>
    </location>
</feature>
<accession>A0ABQ7KIU1</accession>
<feature type="transmembrane region" description="Helical" evidence="1">
    <location>
        <begin position="193"/>
        <end position="214"/>
    </location>
</feature>
<organism evidence="2 3">
    <name type="scientific">Linnemannia gamsii</name>
    <dbReference type="NCBI Taxonomy" id="64522"/>
    <lineage>
        <taxon>Eukaryota</taxon>
        <taxon>Fungi</taxon>
        <taxon>Fungi incertae sedis</taxon>
        <taxon>Mucoromycota</taxon>
        <taxon>Mortierellomycotina</taxon>
        <taxon>Mortierellomycetes</taxon>
        <taxon>Mortierellales</taxon>
        <taxon>Mortierellaceae</taxon>
        <taxon>Linnemannia</taxon>
    </lineage>
</organism>
<name>A0ABQ7KIU1_9FUNG</name>
<feature type="transmembrane region" description="Helical" evidence="1">
    <location>
        <begin position="6"/>
        <end position="30"/>
    </location>
</feature>
<keyword evidence="1" id="KW-0472">Membrane</keyword>
<comment type="caution">
    <text evidence="2">The sequence shown here is derived from an EMBL/GenBank/DDBJ whole genome shotgun (WGS) entry which is preliminary data.</text>
</comment>
<protein>
    <recommendedName>
        <fullName evidence="4">TLC domain-containing protein</fullName>
    </recommendedName>
</protein>
<evidence type="ECO:0000313" key="2">
    <source>
        <dbReference type="EMBL" id="KAG0298241.1"/>
    </source>
</evidence>
<keyword evidence="1" id="KW-1133">Transmembrane helix</keyword>
<dbReference type="Proteomes" id="UP001194696">
    <property type="component" value="Unassembled WGS sequence"/>
</dbReference>
<keyword evidence="1" id="KW-0812">Transmembrane</keyword>
<reference evidence="2 3" key="1">
    <citation type="journal article" date="2020" name="Fungal Divers.">
        <title>Resolving the Mortierellaceae phylogeny through synthesis of multi-gene phylogenetics and phylogenomics.</title>
        <authorList>
            <person name="Vandepol N."/>
            <person name="Liber J."/>
            <person name="Desiro A."/>
            <person name="Na H."/>
            <person name="Kennedy M."/>
            <person name="Barry K."/>
            <person name="Grigoriev I.V."/>
            <person name="Miller A.N."/>
            <person name="O'Donnell K."/>
            <person name="Stajich J.E."/>
            <person name="Bonito G."/>
        </authorList>
    </citation>
    <scope>NUCLEOTIDE SEQUENCE [LARGE SCALE GENOMIC DNA]</scope>
    <source>
        <strain evidence="2 3">AD045</strain>
    </source>
</reference>
<evidence type="ECO:0000313" key="3">
    <source>
        <dbReference type="Proteomes" id="UP001194696"/>
    </source>
</evidence>
<proteinExistence type="predicted"/>
<evidence type="ECO:0000256" key="1">
    <source>
        <dbReference type="SAM" id="Phobius"/>
    </source>
</evidence>